<dbReference type="GO" id="GO:0004674">
    <property type="term" value="F:protein serine/threonine kinase activity"/>
    <property type="evidence" value="ECO:0007669"/>
    <property type="project" value="TreeGrafter"/>
</dbReference>
<evidence type="ECO:0000313" key="6">
    <source>
        <dbReference type="Proteomes" id="UP000326565"/>
    </source>
</evidence>
<dbReference type="GO" id="GO:0005737">
    <property type="term" value="C:cytoplasm"/>
    <property type="evidence" value="ECO:0007669"/>
    <property type="project" value="TreeGrafter"/>
</dbReference>
<protein>
    <recommendedName>
        <fullName evidence="7">Protein kinase domain-containing protein</fullName>
    </recommendedName>
</protein>
<dbReference type="Gene3D" id="3.40.30.10">
    <property type="entry name" value="Glutaredoxin"/>
    <property type="match status" value="1"/>
</dbReference>
<dbReference type="InterPro" id="IPR001245">
    <property type="entry name" value="Ser-Thr/Tyr_kinase_cat_dom"/>
</dbReference>
<dbReference type="InterPro" id="IPR050629">
    <property type="entry name" value="STE20/SPS1-PAK"/>
</dbReference>
<feature type="domain" description="Thioredoxin" evidence="3">
    <location>
        <begin position="303"/>
        <end position="369"/>
    </location>
</feature>
<keyword evidence="1" id="KW-0547">Nucleotide-binding</keyword>
<dbReference type="Pfam" id="PF07714">
    <property type="entry name" value="PK_Tyr_Ser-Thr"/>
    <property type="match status" value="1"/>
</dbReference>
<organism evidence="5 6">
    <name type="scientific">Aspergillus leporis</name>
    <dbReference type="NCBI Taxonomy" id="41062"/>
    <lineage>
        <taxon>Eukaryota</taxon>
        <taxon>Fungi</taxon>
        <taxon>Dikarya</taxon>
        <taxon>Ascomycota</taxon>
        <taxon>Pezizomycotina</taxon>
        <taxon>Eurotiomycetes</taxon>
        <taxon>Eurotiomycetidae</taxon>
        <taxon>Eurotiales</taxon>
        <taxon>Aspergillaceae</taxon>
        <taxon>Aspergillus</taxon>
        <taxon>Aspergillus subgen. Circumdati</taxon>
    </lineage>
</organism>
<dbReference type="AlphaFoldDB" id="A0A5N5XI98"/>
<sequence>MSDQIRGSSAPARRNTVLPTELGNTYSKSLLPKFLFEKEPPKVDVPGAFRNQRFPPPDDKIFLPIIAAAGWMSCLGRANTRESPVSYFKTCPLDAFLEKTRLIFTYDSWGISLQEILRVHNVFAFDKSAVAIICKEILNGLKYLHDKIGVVHGSLSCRTVVLTDEGQVKIANIGESMARGRKMGDIRLDVEGILQIAEALLQVKPSNGSEKVISAEAESFVRTSTNATVDELLSHRFLEEDGDQWYLQPHQSITHIAKDQNSTNSSNSQELGKYFPIFPQSFTFSQGISETTTLHLHPLSLIDPVVVTFLSPLDDKCKAVASKIEELWVEFTSVKFYRVDVRKDGMLSRALSNTEMPIVVFAKNGRDILTLDSDVSLPSIWEGLQALQMASR</sequence>
<name>A0A5N5XI98_9EURO</name>
<evidence type="ECO:0000256" key="2">
    <source>
        <dbReference type="ARBA" id="ARBA00022840"/>
    </source>
</evidence>
<dbReference type="Proteomes" id="UP000326565">
    <property type="component" value="Unassembled WGS sequence"/>
</dbReference>
<dbReference type="Pfam" id="PF00085">
    <property type="entry name" value="Thioredoxin"/>
    <property type="match status" value="1"/>
</dbReference>
<proteinExistence type="predicted"/>
<evidence type="ECO:0000259" key="4">
    <source>
        <dbReference type="Pfam" id="PF07714"/>
    </source>
</evidence>
<accession>A0A5N5XI98</accession>
<dbReference type="InterPro" id="IPR011009">
    <property type="entry name" value="Kinase-like_dom_sf"/>
</dbReference>
<gene>
    <name evidence="5" type="ORF">BDV29DRAFT_151897</name>
</gene>
<evidence type="ECO:0000259" key="3">
    <source>
        <dbReference type="Pfam" id="PF00085"/>
    </source>
</evidence>
<reference evidence="5 6" key="1">
    <citation type="submission" date="2019-04" db="EMBL/GenBank/DDBJ databases">
        <title>Friends and foes A comparative genomics study of 23 Aspergillus species from section Flavi.</title>
        <authorList>
            <consortium name="DOE Joint Genome Institute"/>
            <person name="Kjaerbolling I."/>
            <person name="Vesth T."/>
            <person name="Frisvad J.C."/>
            <person name="Nybo J.L."/>
            <person name="Theobald S."/>
            <person name="Kildgaard S."/>
            <person name="Isbrandt T."/>
            <person name="Kuo A."/>
            <person name="Sato A."/>
            <person name="Lyhne E.K."/>
            <person name="Kogle M.E."/>
            <person name="Wiebenga A."/>
            <person name="Kun R.S."/>
            <person name="Lubbers R.J."/>
            <person name="Makela M.R."/>
            <person name="Barry K."/>
            <person name="Chovatia M."/>
            <person name="Clum A."/>
            <person name="Daum C."/>
            <person name="Haridas S."/>
            <person name="He G."/>
            <person name="LaButti K."/>
            <person name="Lipzen A."/>
            <person name="Mondo S."/>
            <person name="Riley R."/>
            <person name="Salamov A."/>
            <person name="Simmons B.A."/>
            <person name="Magnuson J.K."/>
            <person name="Henrissat B."/>
            <person name="Mortensen U.H."/>
            <person name="Larsen T.O."/>
            <person name="Devries R.P."/>
            <person name="Grigoriev I.V."/>
            <person name="Machida M."/>
            <person name="Baker S.E."/>
            <person name="Andersen M.R."/>
        </authorList>
    </citation>
    <scope>NUCLEOTIDE SEQUENCE [LARGE SCALE GENOMIC DNA]</scope>
    <source>
        <strain evidence="5 6">CBS 151.66</strain>
    </source>
</reference>
<evidence type="ECO:0008006" key="7">
    <source>
        <dbReference type="Google" id="ProtNLM"/>
    </source>
</evidence>
<dbReference type="Gene3D" id="1.10.510.10">
    <property type="entry name" value="Transferase(Phosphotransferase) domain 1"/>
    <property type="match status" value="1"/>
</dbReference>
<dbReference type="SUPFAM" id="SSF56112">
    <property type="entry name" value="Protein kinase-like (PK-like)"/>
    <property type="match status" value="1"/>
</dbReference>
<dbReference type="InterPro" id="IPR013766">
    <property type="entry name" value="Thioredoxin_domain"/>
</dbReference>
<dbReference type="CDD" id="cd02947">
    <property type="entry name" value="TRX_family"/>
    <property type="match status" value="1"/>
</dbReference>
<dbReference type="PANTHER" id="PTHR48012:SF2">
    <property type="entry name" value="STERILE20-LIKE KINASE, ISOFORM B"/>
    <property type="match status" value="1"/>
</dbReference>
<keyword evidence="6" id="KW-1185">Reference proteome</keyword>
<dbReference type="GO" id="GO:0005524">
    <property type="term" value="F:ATP binding"/>
    <property type="evidence" value="ECO:0007669"/>
    <property type="project" value="UniProtKB-KW"/>
</dbReference>
<dbReference type="PANTHER" id="PTHR48012">
    <property type="entry name" value="STERILE20-LIKE KINASE, ISOFORM B-RELATED"/>
    <property type="match status" value="1"/>
</dbReference>
<evidence type="ECO:0000313" key="5">
    <source>
        <dbReference type="EMBL" id="KAB8079294.1"/>
    </source>
</evidence>
<keyword evidence="2" id="KW-0067">ATP-binding</keyword>
<dbReference type="SUPFAM" id="SSF52833">
    <property type="entry name" value="Thioredoxin-like"/>
    <property type="match status" value="1"/>
</dbReference>
<dbReference type="EMBL" id="ML732151">
    <property type="protein sequence ID" value="KAB8079294.1"/>
    <property type="molecule type" value="Genomic_DNA"/>
</dbReference>
<feature type="domain" description="Serine-threonine/tyrosine-protein kinase catalytic" evidence="4">
    <location>
        <begin position="100"/>
        <end position="174"/>
    </location>
</feature>
<evidence type="ECO:0000256" key="1">
    <source>
        <dbReference type="ARBA" id="ARBA00022741"/>
    </source>
</evidence>
<dbReference type="InterPro" id="IPR036249">
    <property type="entry name" value="Thioredoxin-like_sf"/>
</dbReference>
<dbReference type="OrthoDB" id="3254104at2759"/>